<feature type="signal peptide" evidence="2">
    <location>
        <begin position="1"/>
        <end position="24"/>
    </location>
</feature>
<dbReference type="Gene3D" id="2.70.240.20">
    <property type="entry name" value="Leukocidin/Hemolysin toxin, cytolysin domain"/>
    <property type="match status" value="1"/>
</dbReference>
<evidence type="ECO:0000313" key="5">
    <source>
        <dbReference type="Proteomes" id="UP000004371"/>
    </source>
</evidence>
<feature type="domain" description="Ricin B lectin" evidence="3">
    <location>
        <begin position="475"/>
        <end position="587"/>
    </location>
</feature>
<dbReference type="GO" id="GO:0051715">
    <property type="term" value="P:cytolysis in another organism"/>
    <property type="evidence" value="ECO:0007669"/>
    <property type="project" value="InterPro"/>
</dbReference>
<dbReference type="InterPro" id="IPR035992">
    <property type="entry name" value="Ricin_B-like_lectins"/>
</dbReference>
<evidence type="ECO:0000256" key="1">
    <source>
        <dbReference type="ARBA" id="ARBA00022729"/>
    </source>
</evidence>
<proteinExistence type="predicted"/>
<dbReference type="eggNOG" id="ENOG502ZBG7">
    <property type="taxonomic scope" value="Bacteria"/>
</dbReference>
<dbReference type="RefSeq" id="WP_006879099.1">
    <property type="nucleotide sequence ID" value="NZ_AEVS01000051.1"/>
</dbReference>
<dbReference type="InterPro" id="IPR016183">
    <property type="entry name" value="Leukocidin/Hemolysin_toxin"/>
</dbReference>
<evidence type="ECO:0000256" key="2">
    <source>
        <dbReference type="SAM" id="SignalP"/>
    </source>
</evidence>
<dbReference type="InterPro" id="IPR044883">
    <property type="entry name" value="Hemolysin_pre-stem_dom_sf"/>
</dbReference>
<dbReference type="Pfam" id="PF12563">
    <property type="entry name" value="Hemolysin_N"/>
    <property type="match status" value="1"/>
</dbReference>
<dbReference type="InterPro" id="IPR022220">
    <property type="entry name" value="Hemolysin_N"/>
</dbReference>
<comment type="caution">
    <text evidence="4">The sequence shown here is derived from an EMBL/GenBank/DDBJ whole genome shotgun (WGS) entry which is preliminary data.</text>
</comment>
<dbReference type="Proteomes" id="UP000004371">
    <property type="component" value="Unassembled WGS sequence"/>
</dbReference>
<dbReference type="InterPro" id="IPR000772">
    <property type="entry name" value="Ricin_B_lectin"/>
</dbReference>
<dbReference type="Pfam" id="PF07968">
    <property type="entry name" value="Leukocidin"/>
    <property type="match status" value="1"/>
</dbReference>
<name>E8LTE9_9VIBR</name>
<dbReference type="InterPro" id="IPR036435">
    <property type="entry name" value="Leukocidin/porin_MspA_sf"/>
</dbReference>
<feature type="chain" id="PRO_5003224310" evidence="2">
    <location>
        <begin position="25"/>
        <end position="597"/>
    </location>
</feature>
<dbReference type="AlphaFoldDB" id="E8LTE9"/>
<keyword evidence="5" id="KW-1185">Reference proteome</keyword>
<dbReference type="SUPFAM" id="SSF50370">
    <property type="entry name" value="Ricin B-like lectins"/>
    <property type="match status" value="1"/>
</dbReference>
<dbReference type="Gene3D" id="6.20.40.20">
    <property type="entry name" value="Leukocidin/Hemolysin toxin, pre-stem domain"/>
    <property type="match status" value="1"/>
</dbReference>
<keyword evidence="1 2" id="KW-0732">Signal</keyword>
<evidence type="ECO:0000313" key="4">
    <source>
        <dbReference type="EMBL" id="EGA66042.1"/>
    </source>
</evidence>
<evidence type="ECO:0000259" key="3">
    <source>
        <dbReference type="SMART" id="SM00458"/>
    </source>
</evidence>
<dbReference type="GO" id="GO:0005576">
    <property type="term" value="C:extracellular region"/>
    <property type="evidence" value="ECO:0007669"/>
    <property type="project" value="InterPro"/>
</dbReference>
<dbReference type="InterPro" id="IPR043080">
    <property type="entry name" value="Hemolysin_N_sf"/>
</dbReference>
<gene>
    <name evidence="4" type="ORF">VIBR0546_12027</name>
</gene>
<reference evidence="4 5" key="1">
    <citation type="journal article" date="2012" name="Int. J. Syst. Evol. Microbiol.">
        <title>Vibrio caribbeanicus sp. nov., isolated from the marine sponge Scleritoderma cyanea.</title>
        <authorList>
            <person name="Hoffmann M."/>
            <person name="Monday S.R."/>
            <person name="Allard M.W."/>
            <person name="Strain E.A."/>
            <person name="Whittaker P."/>
            <person name="Naum M."/>
            <person name="McCarthy P.J."/>
            <person name="Lopez J.V."/>
            <person name="Fischer M."/>
            <person name="Brown E.W."/>
        </authorList>
    </citation>
    <scope>NUCLEOTIDE SEQUENCE [LARGE SCALE GENOMIC DNA]</scope>
    <source>
        <strain evidence="4 5">LMG 20546</strain>
    </source>
</reference>
<accession>E8LTE9</accession>
<dbReference type="Gene3D" id="3.30.110.130">
    <property type="entry name" value="Hemolytic toxin, N-terminal domain"/>
    <property type="match status" value="1"/>
</dbReference>
<dbReference type="EMBL" id="AEVS01000051">
    <property type="protein sequence ID" value="EGA66042.1"/>
    <property type="molecule type" value="Genomic_DNA"/>
</dbReference>
<protein>
    <submittedName>
        <fullName evidence="4">Hemolysin</fullName>
    </submittedName>
</protein>
<dbReference type="SUPFAM" id="SSF56959">
    <property type="entry name" value="Leukocidin-like"/>
    <property type="match status" value="1"/>
</dbReference>
<dbReference type="PROSITE" id="PS50231">
    <property type="entry name" value="RICIN_B_LECTIN"/>
    <property type="match status" value="1"/>
</dbReference>
<organism evidence="4 5">
    <name type="scientific">Vibrio brasiliensis LMG 20546</name>
    <dbReference type="NCBI Taxonomy" id="945543"/>
    <lineage>
        <taxon>Bacteria</taxon>
        <taxon>Pseudomonadati</taxon>
        <taxon>Pseudomonadota</taxon>
        <taxon>Gammaproteobacteria</taxon>
        <taxon>Vibrionales</taxon>
        <taxon>Vibrionaceae</taxon>
        <taxon>Vibrio</taxon>
        <taxon>Vibrio oreintalis group</taxon>
    </lineage>
</organism>
<dbReference type="SMART" id="SM00458">
    <property type="entry name" value="RICIN"/>
    <property type="match status" value="1"/>
</dbReference>
<dbReference type="CDD" id="cd23423">
    <property type="entry name" value="beta-trefoil_Ricin_hemolysin"/>
    <property type="match status" value="1"/>
</dbReference>
<sequence>MPRNRALNTIAILASLAFINTAQADINEPQGRAVQMLSSLQDSSQVRYFNADNWFTEETNIPSIAIANDDILNQNHRYLVDFSMIEDEEKKQQAKSMLRQQFGLTFDSDFLIISRYKGKLLFSPVDNEDDPNVSNLELSTETDTSSFARSENTATLPHVAFYLSVNRQITFNECRFQVSRLFESNNTERYLCSSSPNISLIYRVNLARSLQYGTTGSATPDAKIVRISLDDESSGAGINLNNKLDTVKATRWLSGFANGYDTEWVTDAIAEDYRFTFNASNSKAQVLKTFPRSNINSQYEVREISGFELGTSGGLDGAKGKLEASASYNQSRWLTFNTSDYRVERSSNGPRNITFKWNRDQFRTADSLLTRRSDTVFVWDRYPVDLNRISPISYSGFVPKMDVIYKANANETGTTRFTIGSSVNMRPFYHGRYYHYYFFGNHYSYHAFENTPRRRINVNTSFTVDWTHPVFTGGRPVNLQLASFNNRCIQTSSNGTLSARNCLSNSPQQSFIYDQFGRYVSAANKKCLDGESLDRLQPCAMKLSQRWEWLENSDNLKNIFFDQKLGHDKTTGSLGLYNYDDSQVSVRTMTSYTNLFN</sequence>